<evidence type="ECO:0000259" key="6">
    <source>
        <dbReference type="PROSITE" id="PS50016"/>
    </source>
</evidence>
<feature type="compositionally biased region" description="Basic residues" evidence="5">
    <location>
        <begin position="437"/>
        <end position="459"/>
    </location>
</feature>
<feature type="compositionally biased region" description="Basic and acidic residues" evidence="5">
    <location>
        <begin position="1470"/>
        <end position="1482"/>
    </location>
</feature>
<feature type="region of interest" description="Disordered" evidence="5">
    <location>
        <begin position="675"/>
        <end position="696"/>
    </location>
</feature>
<feature type="region of interest" description="Disordered" evidence="5">
    <location>
        <begin position="385"/>
        <end position="463"/>
    </location>
</feature>
<feature type="compositionally biased region" description="Gly residues" evidence="5">
    <location>
        <begin position="759"/>
        <end position="790"/>
    </location>
</feature>
<dbReference type="PROSITE" id="PS00518">
    <property type="entry name" value="ZF_RING_1"/>
    <property type="match status" value="1"/>
</dbReference>
<feature type="domain" description="RING-type" evidence="7">
    <location>
        <begin position="201"/>
        <end position="242"/>
    </location>
</feature>
<feature type="compositionally biased region" description="Polar residues" evidence="5">
    <location>
        <begin position="1811"/>
        <end position="1838"/>
    </location>
</feature>
<feature type="compositionally biased region" description="Basic and acidic residues" evidence="5">
    <location>
        <begin position="1499"/>
        <end position="1508"/>
    </location>
</feature>
<feature type="domain" description="PHD-type" evidence="6">
    <location>
        <begin position="278"/>
        <end position="328"/>
    </location>
</feature>
<feature type="compositionally biased region" description="Low complexity" evidence="5">
    <location>
        <begin position="181"/>
        <end position="192"/>
    </location>
</feature>
<feature type="compositionally biased region" description="Basic and acidic residues" evidence="5">
    <location>
        <begin position="950"/>
        <end position="960"/>
    </location>
</feature>
<feature type="region of interest" description="Disordered" evidence="5">
    <location>
        <begin position="124"/>
        <end position="156"/>
    </location>
</feature>
<evidence type="ECO:0000256" key="2">
    <source>
        <dbReference type="ARBA" id="ARBA00022771"/>
    </source>
</evidence>
<feature type="compositionally biased region" description="Polar residues" evidence="5">
    <location>
        <begin position="1356"/>
        <end position="1370"/>
    </location>
</feature>
<protein>
    <submittedName>
        <fullName evidence="8">PHD and RING finger domain-containing protein 1</fullName>
    </submittedName>
</protein>
<feature type="region of interest" description="Disordered" evidence="5">
    <location>
        <begin position="1705"/>
        <end position="1984"/>
    </location>
</feature>
<feature type="compositionally biased region" description="Low complexity" evidence="5">
    <location>
        <begin position="2055"/>
        <end position="2066"/>
    </location>
</feature>
<feature type="compositionally biased region" description="Polar residues" evidence="5">
    <location>
        <begin position="1955"/>
        <end position="1984"/>
    </location>
</feature>
<evidence type="ECO:0000256" key="1">
    <source>
        <dbReference type="ARBA" id="ARBA00022723"/>
    </source>
</evidence>
<dbReference type="Pfam" id="PF00628">
    <property type="entry name" value="PHD"/>
    <property type="match status" value="1"/>
</dbReference>
<feature type="compositionally biased region" description="Polar residues" evidence="5">
    <location>
        <begin position="2005"/>
        <end position="2031"/>
    </location>
</feature>
<feature type="compositionally biased region" description="Pro residues" evidence="5">
    <location>
        <begin position="1854"/>
        <end position="1863"/>
    </location>
</feature>
<feature type="compositionally biased region" description="Low complexity" evidence="5">
    <location>
        <begin position="1915"/>
        <end position="1926"/>
    </location>
</feature>
<feature type="compositionally biased region" description="Polar residues" evidence="5">
    <location>
        <begin position="1875"/>
        <end position="1887"/>
    </location>
</feature>
<feature type="region of interest" description="Disordered" evidence="5">
    <location>
        <begin position="2112"/>
        <end position="2135"/>
    </location>
</feature>
<organism evidence="8 9">
    <name type="scientific">Mycetomoellerius zeteki</name>
    <dbReference type="NCBI Taxonomy" id="64791"/>
    <lineage>
        <taxon>Eukaryota</taxon>
        <taxon>Metazoa</taxon>
        <taxon>Ecdysozoa</taxon>
        <taxon>Arthropoda</taxon>
        <taxon>Hexapoda</taxon>
        <taxon>Insecta</taxon>
        <taxon>Pterygota</taxon>
        <taxon>Neoptera</taxon>
        <taxon>Endopterygota</taxon>
        <taxon>Hymenoptera</taxon>
        <taxon>Apocrita</taxon>
        <taxon>Aculeata</taxon>
        <taxon>Formicoidea</taxon>
        <taxon>Formicidae</taxon>
        <taxon>Myrmicinae</taxon>
        <taxon>Mycetomoellerius</taxon>
    </lineage>
</organism>
<feature type="compositionally biased region" description="Acidic residues" evidence="5">
    <location>
        <begin position="1281"/>
        <end position="1301"/>
    </location>
</feature>
<sequence>MLVNSRTAHACVPPPLTRCLPSPMTSKIGQGAGGLCYKARREKGVGGRRRGRGGPLNCPSMSSVSTSPLYLSVSLFLPPPPSLATVLRQDRRRLTGGLAMREEKEGVSSSVLYLVTRVISDESNSSEESRSIHITDSSTTEWESDWTSSDESSGDTYKCTAKRKVLSKTLKSENANNKPGSSSSTNANANSDSSDDQLEKCPICLLPFRKQQVGTPSECDHCFCLECLLEWSKNINTCPVDRISFTTIVVRNHFDGEIINHLPVEAVPRIENQLPDDPTFCEICHQSDREDRMLLCDNCDCGYHMECLTPPITTVPIEEWYCPMCTRSSSTRRSYLSSFVPTLITTGRNTSRFFHEIGTSLNIFRNILPHVDDRMYLPARRVSRVNSRRNRNRTHEQFIDPNQPSTSSGLDSIGDNSRSRSPNTSLEGNASSTRLNTKSKTKISKRKKKKHPKNSKKKSGSNLFREVRIKELNNDGEEEEIVTYVKIASSTSRRKCKKSTKKTGKRRKYKRRARIEASVLSTRTVKRRLASTLGMKKSKIPQLIPVMKNNISVPEKSVLINARHSAGISQVSLFGNDLGLGYSPPGSDDDDEDSIGIGSGPMINVRQRRSAMPSIRRRAILKTMVDPINEIDNTGISDLLSSIMSSQELWHSTKKKANVVLKADGTLLVKNLEKENKHSINNNESPKKEKRDEEEVMQYEEAILKKVDTPLDLSNINSSDITQAPMYNNPCGGGGGSGGGNRGNFRGGYGRDNGRHGGHGGQTYGGGRDSLPPSGGGRHNYSGGTGGGGPRDNFGNRDFGPPPFYNPNFEHCGGPPMFGAHVPPPPFRSRNPQHFRNERMRFPPPPPPTERPFNYTDGSGGFDQRPPFPHVTDRFPRPPRLPPLGIPPPVNLPEDMTRNYQLPSEQNDRIVMPDPMVGSPVIASPVAASPATRQDNDDCDIYCDIEPLAKSDCDPQEDLHNNSSMILLPPPEPPSGLLNFEENSRSDKDDSEQELVIDDSHKEETRELPRDLPVSGDKYDPFAADSDSNDDVSTPLKTLEKTDTLRNSSCKTVVVDSCNIPMPNAPPLVSATYPPLPTVATTTQSREHTQEPIRLTAYDDDDDNDSQSDCPNFSIYSSQTMDVARHTEQELSQQLGSLQPPPLPPSIPDDDDIIVGDIQACDLPDLPPEPADPYLEALQKERQTLSKIPPKKISHDSHRGKITFKIGNKIRLNNRLSGLQLDDNSQNSVLQKKTTAPSSDKQQQEQDSDKDVSSSKSEIESTIVQSSIALDQLIKIGPQIAEEEEEEKEENTEKEEEDNEQEVQLVAINITPQETMAVTESAMSSPTLDMARLSPRKLDSSELSIECSSEDLEGGDTTNKTMLSRSNTELQGEMTADDSQERESSSDDERSSSSHKLAKANDNKDDKDDDKASSDNEDPNLSDQRHEKESFSTVDDEVEQFPIEKDKVNEPPVPATFDNNWDSDGAYTPCKDELPLRDENTPVERCMPFEAGLEPITPTKDKTNDDLDDCRSLTGYAELGTEAISETDDAINFEEELIALALRKEREKEMEDGEILDESKLETKEREKFREDKEDSKKKRKKDKKEKNKESTEKNKENISSDNLVSWKKLSKSTKDRPYVEPIGTRNWSPPSVLDNVSPKNLTVILTNKEAIKKKKKERRKESRKSKEAEKRRKNKRNRTPPPSKEVFASGDNILVSVCFNKDNETNPLSLPLELPTTIPLSPPIKRRRRESVQTETTPSAKRSKKDKTKDKRSKSPKAKKDKKKKSKAAEIAATKKPVAVIDLDQSPFREQTPSPRDVIILSDDDDKQVQETLAASPEQCQPSQASPPREQFVSQGPKTPPEPQIKFSINKQPSPPTSPPTSPDAYDPFDPTKSRSPTPDASQEATPNDERDRAQRNSPRKHDGAADTPLPLDEPSQQQEQPAQEKPIEKPKIISIVTIKRPSPQRDVSASPVPESQTDVAQSCSSSPPKTQQNPQNVQSTVNPFSTINPVLATVAAAVQRSFNTSNTSNPAQRTLSQPNRISPSNQIKQRTNDRPQLPNVFANSAKSSTLPRSSKSTQNKNSSTVGQNGNDATIDMTNDNIIDMSSPYSPGSTLSDSLFDPPSPVNFNNSPIANAPPPAAAKTSGTPKINKSAEKKDPFDALFSGILPPIKTATKNRIKKVTKEKTKKSTNPKVGVRMDENQLQILDDLPSSAVEMQVKDKFLKKLNRQERVVEEVKLVLKPHYTKKHITKEEYKDIMRKAVPKICHNKTGEINPKKIAHLIEAYVKKCRNNKKKTSGKLTKPT</sequence>
<accession>A0A151X6X2</accession>
<feature type="region of interest" description="Disordered" evidence="5">
    <location>
        <begin position="722"/>
        <end position="802"/>
    </location>
</feature>
<dbReference type="SUPFAM" id="SSF57903">
    <property type="entry name" value="FYVE/PHD zinc finger"/>
    <property type="match status" value="1"/>
</dbReference>
<feature type="region of interest" description="Disordered" evidence="5">
    <location>
        <begin position="2005"/>
        <end position="2100"/>
    </location>
</feature>
<feature type="region of interest" description="Disordered" evidence="5">
    <location>
        <begin position="1275"/>
        <end position="1508"/>
    </location>
</feature>
<evidence type="ECO:0000256" key="3">
    <source>
        <dbReference type="ARBA" id="ARBA00022833"/>
    </source>
</evidence>
<dbReference type="Pfam" id="PF13639">
    <property type="entry name" value="zf-RING_2"/>
    <property type="match status" value="1"/>
</dbReference>
<feature type="compositionally biased region" description="Basic residues" evidence="5">
    <location>
        <begin position="1652"/>
        <end position="1664"/>
    </location>
</feature>
<dbReference type="PROSITE" id="PS50016">
    <property type="entry name" value="ZF_PHD_2"/>
    <property type="match status" value="1"/>
</dbReference>
<dbReference type="InterPro" id="IPR001965">
    <property type="entry name" value="Znf_PHD"/>
</dbReference>
<dbReference type="SUPFAM" id="SSF57850">
    <property type="entry name" value="RING/U-box"/>
    <property type="match status" value="1"/>
</dbReference>
<dbReference type="PROSITE" id="PS01359">
    <property type="entry name" value="ZF_PHD_1"/>
    <property type="match status" value="1"/>
</dbReference>
<dbReference type="CDD" id="cd15536">
    <property type="entry name" value="PHD_PHRF1"/>
    <property type="match status" value="1"/>
</dbReference>
<feature type="compositionally biased region" description="Polar residues" evidence="5">
    <location>
        <begin position="1218"/>
        <end position="1237"/>
    </location>
</feature>
<dbReference type="PANTHER" id="PTHR12618">
    <property type="entry name" value="PHD AND RING FINGER DOMAIN-CONTAINING PROTEIN 1"/>
    <property type="match status" value="1"/>
</dbReference>
<evidence type="ECO:0000313" key="8">
    <source>
        <dbReference type="EMBL" id="KYQ56084.1"/>
    </source>
</evidence>
<dbReference type="InterPro" id="IPR019786">
    <property type="entry name" value="Zinc_finger_PHD-type_CS"/>
</dbReference>
<dbReference type="STRING" id="64791.A0A151X6X2"/>
<feature type="compositionally biased region" description="Polar residues" evidence="5">
    <location>
        <begin position="2043"/>
        <end position="2054"/>
    </location>
</feature>
<dbReference type="EMBL" id="KQ982472">
    <property type="protein sequence ID" value="KYQ56084.1"/>
    <property type="molecule type" value="Genomic_DNA"/>
</dbReference>
<dbReference type="PANTHER" id="PTHR12618:SF20">
    <property type="entry name" value="PHD AND RING FINGER DOMAIN-CONTAINING PROTEIN 1"/>
    <property type="match status" value="1"/>
</dbReference>
<feature type="compositionally biased region" description="Basic and acidic residues" evidence="5">
    <location>
        <begin position="1889"/>
        <end position="1906"/>
    </location>
</feature>
<feature type="compositionally biased region" description="Polar residues" evidence="5">
    <location>
        <begin position="2067"/>
        <end position="2082"/>
    </location>
</feature>
<feature type="compositionally biased region" description="Basic and acidic residues" evidence="5">
    <location>
        <begin position="1379"/>
        <end position="1392"/>
    </location>
</feature>
<feature type="compositionally biased region" description="Polar residues" evidence="5">
    <location>
        <begin position="1310"/>
        <end position="1327"/>
    </location>
</feature>
<dbReference type="Pfam" id="PF23030">
    <property type="entry name" value="SCAF11-like_C"/>
    <property type="match status" value="1"/>
</dbReference>
<dbReference type="CDD" id="cd16635">
    <property type="entry name" value="mRING-HC-C3HC3D_PHRF1"/>
    <property type="match status" value="1"/>
</dbReference>
<feature type="compositionally biased region" description="Basic and acidic residues" evidence="5">
    <location>
        <begin position="1557"/>
        <end position="1577"/>
    </location>
</feature>
<feature type="compositionally biased region" description="Basic residues" evidence="5">
    <location>
        <begin position="1742"/>
        <end position="1767"/>
    </location>
</feature>
<keyword evidence="9" id="KW-1185">Reference proteome</keyword>
<feature type="compositionally biased region" description="Basic and acidic residues" evidence="5">
    <location>
        <begin position="1585"/>
        <end position="1599"/>
    </location>
</feature>
<keyword evidence="3" id="KW-0862">Zinc</keyword>
<keyword evidence="1" id="KW-0479">Metal-binding</keyword>
<dbReference type="PROSITE" id="PS50089">
    <property type="entry name" value="ZF_RING_2"/>
    <property type="match status" value="1"/>
</dbReference>
<feature type="compositionally biased region" description="Basic and acidic residues" evidence="5">
    <location>
        <begin position="998"/>
        <end position="1010"/>
    </location>
</feature>
<evidence type="ECO:0000259" key="7">
    <source>
        <dbReference type="PROSITE" id="PS50089"/>
    </source>
</evidence>
<dbReference type="InterPro" id="IPR057031">
    <property type="entry name" value="SFR19-like_C"/>
</dbReference>
<feature type="region of interest" description="Disordered" evidence="5">
    <location>
        <begin position="493"/>
        <end position="512"/>
    </location>
</feature>
<feature type="compositionally biased region" description="Basic and acidic residues" evidence="5">
    <location>
        <begin position="1399"/>
        <end position="1414"/>
    </location>
</feature>
<feature type="region of interest" description="Disordered" evidence="5">
    <location>
        <begin position="1218"/>
        <end position="1263"/>
    </location>
</feature>
<evidence type="ECO:0000256" key="4">
    <source>
        <dbReference type="PROSITE-ProRule" id="PRU00175"/>
    </source>
</evidence>
<dbReference type="GO" id="GO:0008270">
    <property type="term" value="F:zinc ion binding"/>
    <property type="evidence" value="ECO:0007669"/>
    <property type="project" value="UniProtKB-KW"/>
</dbReference>
<feature type="compositionally biased region" description="Basic and acidic residues" evidence="5">
    <location>
        <begin position="1242"/>
        <end position="1259"/>
    </location>
</feature>
<evidence type="ECO:0000256" key="5">
    <source>
        <dbReference type="SAM" id="MobiDB-lite"/>
    </source>
</evidence>
<keyword evidence="2 4" id="KW-0863">Zinc-finger</keyword>
<name>A0A151X6X2_9HYME</name>
<feature type="region of interest" description="Disordered" evidence="5">
    <location>
        <begin position="950"/>
        <end position="1034"/>
    </location>
</feature>
<dbReference type="InterPro" id="IPR019787">
    <property type="entry name" value="Znf_PHD-finger"/>
</dbReference>
<feature type="compositionally biased region" description="Low complexity" evidence="5">
    <location>
        <begin position="135"/>
        <end position="151"/>
    </location>
</feature>
<feature type="region of interest" description="Disordered" evidence="5">
    <location>
        <begin position="170"/>
        <end position="195"/>
    </location>
</feature>
<dbReference type="Gene3D" id="3.30.40.10">
    <property type="entry name" value="Zinc/RING finger domain, C3HC4 (zinc finger)"/>
    <property type="match status" value="2"/>
</dbReference>
<reference evidence="8 9" key="1">
    <citation type="submission" date="2015-09" db="EMBL/GenBank/DDBJ databases">
        <title>Trachymyrmex zeteki WGS genome.</title>
        <authorList>
            <person name="Nygaard S."/>
            <person name="Hu H."/>
            <person name="Boomsma J."/>
            <person name="Zhang G."/>
        </authorList>
    </citation>
    <scope>NUCLEOTIDE SEQUENCE [LARGE SCALE GENOMIC DNA]</scope>
    <source>
        <strain evidence="8">Tzet28-1</strain>
        <tissue evidence="8">Whole body</tissue>
    </source>
</reference>
<dbReference type="InterPro" id="IPR017907">
    <property type="entry name" value="Znf_RING_CS"/>
</dbReference>
<feature type="region of interest" description="Disordered" evidence="5">
    <location>
        <begin position="1545"/>
        <end position="1691"/>
    </location>
</feature>
<feature type="compositionally biased region" description="Polar residues" evidence="5">
    <location>
        <begin position="2088"/>
        <end position="2098"/>
    </location>
</feature>
<feature type="compositionally biased region" description="Polar residues" evidence="5">
    <location>
        <begin position="400"/>
        <end position="436"/>
    </location>
</feature>
<feature type="compositionally biased region" description="Gly residues" evidence="5">
    <location>
        <begin position="731"/>
        <end position="751"/>
    </location>
</feature>
<dbReference type="InterPro" id="IPR011011">
    <property type="entry name" value="Znf_FYVE_PHD"/>
</dbReference>
<dbReference type="InterPro" id="IPR047157">
    <property type="entry name" value="PHRF1/Atg35"/>
</dbReference>
<dbReference type="InterPro" id="IPR013083">
    <property type="entry name" value="Znf_RING/FYVE/PHD"/>
</dbReference>
<gene>
    <name evidence="8" type="ORF">ALC60_04972</name>
</gene>
<dbReference type="Proteomes" id="UP000075809">
    <property type="component" value="Unassembled WGS sequence"/>
</dbReference>
<dbReference type="SMART" id="SM00249">
    <property type="entry name" value="PHD"/>
    <property type="match status" value="1"/>
</dbReference>
<dbReference type="SMART" id="SM00184">
    <property type="entry name" value="RING"/>
    <property type="match status" value="2"/>
</dbReference>
<evidence type="ECO:0000313" key="9">
    <source>
        <dbReference type="Proteomes" id="UP000075809"/>
    </source>
</evidence>
<dbReference type="InterPro" id="IPR001841">
    <property type="entry name" value="Znf_RING"/>
</dbReference>
<proteinExistence type="predicted"/>